<evidence type="ECO:0000256" key="1">
    <source>
        <dbReference type="ARBA" id="ARBA00004141"/>
    </source>
</evidence>
<keyword evidence="3 7" id="KW-0812">Transmembrane</keyword>
<feature type="transmembrane region" description="Helical" evidence="7">
    <location>
        <begin position="373"/>
        <end position="398"/>
    </location>
</feature>
<dbReference type="InterPro" id="IPR036259">
    <property type="entry name" value="MFS_trans_sf"/>
</dbReference>
<evidence type="ECO:0000256" key="3">
    <source>
        <dbReference type="ARBA" id="ARBA00022692"/>
    </source>
</evidence>
<evidence type="ECO:0000256" key="6">
    <source>
        <dbReference type="ARBA" id="ARBA00023136"/>
    </source>
</evidence>
<dbReference type="Pfam" id="PF02990">
    <property type="entry name" value="EMP70"/>
    <property type="match status" value="1"/>
</dbReference>
<dbReference type="GeneTree" id="ENSGT00940000163390"/>
<feature type="transmembrane region" description="Helical" evidence="7">
    <location>
        <begin position="278"/>
        <end position="300"/>
    </location>
</feature>
<evidence type="ECO:0000256" key="4">
    <source>
        <dbReference type="ARBA" id="ARBA00022729"/>
    </source>
</evidence>
<keyword evidence="5 7" id="KW-1133">Transmembrane helix</keyword>
<keyword evidence="4" id="KW-0732">Signal</keyword>
<feature type="transmembrane region" description="Helical" evidence="7">
    <location>
        <begin position="446"/>
        <end position="469"/>
    </location>
</feature>
<dbReference type="Proteomes" id="UP000265040">
    <property type="component" value="Chromosome 10"/>
</dbReference>
<dbReference type="Ensembl" id="ENSATET00000045426.2">
    <property type="protein sequence ID" value="ENSATEP00000051283.1"/>
    <property type="gene ID" value="ENSATEG00000017281.3"/>
</dbReference>
<feature type="transmembrane region" description="Helical" evidence="7">
    <location>
        <begin position="7"/>
        <end position="27"/>
    </location>
</feature>
<proteinExistence type="inferred from homology"/>
<dbReference type="SUPFAM" id="SSF103473">
    <property type="entry name" value="MFS general substrate transporter"/>
    <property type="match status" value="1"/>
</dbReference>
<accession>A0A7N6AP05</accession>
<sequence>MKKRIRFGVVLVYSLVSYFCTCSAFYLPGLAPVSFCEEGKDGEDCKTDIQLFVNRLDSVESVLPYEYDMFDFCKDVQEIRPSENLGQVLFGERIESSPYKFKFKKDIPCNVVCTKVYKKDNKDDATKLDFLKMGMQLNYQHHWIIDNMPVTWCYDVEDGQKYCNPGFPIGCLVATDGRAKDACVINAEFNKKNTFYVFNHVDIKITYHSGELEGWRGARLVAATLEPKSLKHTDEKTPTCRPLHICDKLYHHLYESSIKWASRWDYILVSMPHTNIQWFSIMNSLVIVLFLSGMVAMIMLRTLHKDIARYNQVDQEDAQEESGWKQVHGDVFRPPRKGMLLSVFLGQGTQIFIMTFITLFLACLGFLSPANRGALMTCAVVLWVLLGTPAGYVSARLYKTFGGEKWKTNVLLTALLCPGIVFADFFLMNLILWVEGSSAAIPFGTLVAILALWFGISVPLTFIGAYFGFKKAAIEQPVRTNQIPRQIPEQSFFTKPIPGIVMGGILPFGCIFIQLFFILNSIWSHQMYYMFGFLFLVFIILLITCSEATILLCYFHLCAEDYHWWWRSFLTSGFTAVYLFIYAVHYFFSKLQIIGAASTFLYFGYTMIMVLIFFLFTGTIGFFACFWFVNKIYSVVKVD</sequence>
<reference evidence="8" key="3">
    <citation type="submission" date="2025-09" db="UniProtKB">
        <authorList>
            <consortium name="Ensembl"/>
        </authorList>
    </citation>
    <scope>IDENTIFICATION</scope>
</reference>
<dbReference type="InterPro" id="IPR004240">
    <property type="entry name" value="EMP70"/>
</dbReference>
<feature type="transmembrane region" description="Helical" evidence="7">
    <location>
        <begin position="410"/>
        <end position="434"/>
    </location>
</feature>
<comment type="similarity">
    <text evidence="2 7">Belongs to the nonaspanin (TM9SF) (TC 9.A.2) family.</text>
</comment>
<keyword evidence="9" id="KW-1185">Reference proteome</keyword>
<feature type="transmembrane region" description="Helical" evidence="7">
    <location>
        <begin position="569"/>
        <end position="588"/>
    </location>
</feature>
<name>A0A7N6AP05_ANATE</name>
<dbReference type="PANTHER" id="PTHR10766:SF176">
    <property type="entry name" value="TRANSMEMBRANE 9 SUPERFAMILY MEMBER"/>
    <property type="match status" value="1"/>
</dbReference>
<dbReference type="PANTHER" id="PTHR10766">
    <property type="entry name" value="TRANSMEMBRANE 9 SUPERFAMILY PROTEIN"/>
    <property type="match status" value="1"/>
</dbReference>
<feature type="transmembrane region" description="Helical" evidence="7">
    <location>
        <begin position="500"/>
        <end position="523"/>
    </location>
</feature>
<evidence type="ECO:0000313" key="9">
    <source>
        <dbReference type="Proteomes" id="UP000265040"/>
    </source>
</evidence>
<keyword evidence="6 7" id="KW-0472">Membrane</keyword>
<dbReference type="AlphaFoldDB" id="A0A7N6AP05"/>
<organism evidence="8 9">
    <name type="scientific">Anabas testudineus</name>
    <name type="common">Climbing perch</name>
    <name type="synonym">Anthias testudineus</name>
    <dbReference type="NCBI Taxonomy" id="64144"/>
    <lineage>
        <taxon>Eukaryota</taxon>
        <taxon>Metazoa</taxon>
        <taxon>Chordata</taxon>
        <taxon>Craniata</taxon>
        <taxon>Vertebrata</taxon>
        <taxon>Euteleostomi</taxon>
        <taxon>Actinopterygii</taxon>
        <taxon>Neopterygii</taxon>
        <taxon>Teleostei</taxon>
        <taxon>Neoteleostei</taxon>
        <taxon>Acanthomorphata</taxon>
        <taxon>Anabantaria</taxon>
        <taxon>Anabantiformes</taxon>
        <taxon>Anabantoidei</taxon>
        <taxon>Anabantidae</taxon>
        <taxon>Anabas</taxon>
    </lineage>
</organism>
<dbReference type="GO" id="GO:0072657">
    <property type="term" value="P:protein localization to membrane"/>
    <property type="evidence" value="ECO:0007669"/>
    <property type="project" value="TreeGrafter"/>
</dbReference>
<protein>
    <recommendedName>
        <fullName evidence="7">Transmembrane 9 superfamily member</fullName>
    </recommendedName>
</protein>
<feature type="transmembrane region" description="Helical" evidence="7">
    <location>
        <begin position="343"/>
        <end position="367"/>
    </location>
</feature>
<reference evidence="8" key="1">
    <citation type="submission" date="2021-04" db="EMBL/GenBank/DDBJ databases">
        <authorList>
            <consortium name="Wellcome Sanger Institute Data Sharing"/>
        </authorList>
    </citation>
    <scope>NUCLEOTIDE SEQUENCE [LARGE SCALE GENOMIC DNA]</scope>
</reference>
<dbReference type="GO" id="GO:0016020">
    <property type="term" value="C:membrane"/>
    <property type="evidence" value="ECO:0007669"/>
    <property type="project" value="UniProtKB-SubCell"/>
</dbReference>
<reference evidence="8" key="2">
    <citation type="submission" date="2025-08" db="UniProtKB">
        <authorList>
            <consortium name="Ensembl"/>
        </authorList>
    </citation>
    <scope>IDENTIFICATION</scope>
</reference>
<evidence type="ECO:0000256" key="7">
    <source>
        <dbReference type="RuleBase" id="RU363079"/>
    </source>
</evidence>
<feature type="transmembrane region" description="Helical" evidence="7">
    <location>
        <begin position="600"/>
        <end position="629"/>
    </location>
</feature>
<evidence type="ECO:0000256" key="2">
    <source>
        <dbReference type="ARBA" id="ARBA00005227"/>
    </source>
</evidence>
<comment type="subcellular location">
    <subcellularLocation>
        <location evidence="1">Membrane</location>
        <topology evidence="1">Multi-pass membrane protein</topology>
    </subcellularLocation>
</comment>
<feature type="transmembrane region" description="Helical" evidence="7">
    <location>
        <begin position="529"/>
        <end position="557"/>
    </location>
</feature>
<evidence type="ECO:0000313" key="8">
    <source>
        <dbReference type="Ensembl" id="ENSATEP00000051283.1"/>
    </source>
</evidence>
<evidence type="ECO:0000256" key="5">
    <source>
        <dbReference type="ARBA" id="ARBA00022989"/>
    </source>
</evidence>